<protein>
    <submittedName>
        <fullName evidence="1">Uncharacterized protein</fullName>
    </submittedName>
</protein>
<proteinExistence type="predicted"/>
<sequence>MEVLGYVIFLLNLLQESLFIFKTTFFKPIITHCTRGKANSLHNIIAVKYLFYPMISFKSFTS</sequence>
<organism evidence="1 2">
    <name type="scientific">Metabacillus niabensis</name>
    <dbReference type="NCBI Taxonomy" id="324854"/>
    <lineage>
        <taxon>Bacteria</taxon>
        <taxon>Bacillati</taxon>
        <taxon>Bacillota</taxon>
        <taxon>Bacilli</taxon>
        <taxon>Bacillales</taxon>
        <taxon>Bacillaceae</taxon>
        <taxon>Metabacillus</taxon>
    </lineage>
</organism>
<dbReference type="EMBL" id="JAUSTZ010000004">
    <property type="protein sequence ID" value="MDQ0226260.1"/>
    <property type="molecule type" value="Genomic_DNA"/>
</dbReference>
<gene>
    <name evidence="1" type="ORF">J2S02_002605</name>
</gene>
<dbReference type="Proteomes" id="UP001232245">
    <property type="component" value="Unassembled WGS sequence"/>
</dbReference>
<keyword evidence="2" id="KW-1185">Reference proteome</keyword>
<evidence type="ECO:0000313" key="1">
    <source>
        <dbReference type="EMBL" id="MDQ0226260.1"/>
    </source>
</evidence>
<comment type="caution">
    <text evidence="1">The sequence shown here is derived from an EMBL/GenBank/DDBJ whole genome shotgun (WGS) entry which is preliminary data.</text>
</comment>
<name>A0ABT9Z2M6_9BACI</name>
<accession>A0ABT9Z2M6</accession>
<evidence type="ECO:0000313" key="2">
    <source>
        <dbReference type="Proteomes" id="UP001232245"/>
    </source>
</evidence>
<reference evidence="1 2" key="1">
    <citation type="submission" date="2023-07" db="EMBL/GenBank/DDBJ databases">
        <title>Genomic Encyclopedia of Type Strains, Phase IV (KMG-IV): sequencing the most valuable type-strain genomes for metagenomic binning, comparative biology and taxonomic classification.</title>
        <authorList>
            <person name="Goeker M."/>
        </authorList>
    </citation>
    <scope>NUCLEOTIDE SEQUENCE [LARGE SCALE GENOMIC DNA]</scope>
    <source>
        <strain evidence="1 2">DSM 17723</strain>
    </source>
</reference>